<feature type="domain" description="FAD/NAD(P)-binding" evidence="11">
    <location>
        <begin position="409"/>
        <end position="683"/>
    </location>
</feature>
<dbReference type="Gene3D" id="3.40.50.720">
    <property type="entry name" value="NAD(P)-binding Rossmann-like Domain"/>
    <property type="match status" value="2"/>
</dbReference>
<evidence type="ECO:0000259" key="10">
    <source>
        <dbReference type="Pfam" id="PF00724"/>
    </source>
</evidence>
<dbReference type="SUPFAM" id="SSF51905">
    <property type="entry name" value="FAD/NAD(P)-binding domain"/>
    <property type="match status" value="1"/>
</dbReference>
<keyword evidence="4" id="KW-0285">Flavoprotein</keyword>
<evidence type="ECO:0000256" key="9">
    <source>
        <dbReference type="ARBA" id="ARBA00023014"/>
    </source>
</evidence>
<dbReference type="InterPro" id="IPR013785">
    <property type="entry name" value="Aldolase_TIM"/>
</dbReference>
<keyword evidence="13" id="KW-1185">Reference proteome</keyword>
<dbReference type="InterPro" id="IPR036188">
    <property type="entry name" value="FAD/NAD-bd_sf"/>
</dbReference>
<keyword evidence="6" id="KW-0479">Metal-binding</keyword>
<dbReference type="InterPro" id="IPR051793">
    <property type="entry name" value="NADH:flavin_oxidoreductase"/>
</dbReference>
<name>A0ABS2BSK1_9PSED</name>
<dbReference type="EMBL" id="JACOPV010000002">
    <property type="protein sequence ID" value="MBM5456599.1"/>
    <property type="molecule type" value="Genomic_DNA"/>
</dbReference>
<dbReference type="SUPFAM" id="SSF51395">
    <property type="entry name" value="FMN-linked oxidoreductases"/>
    <property type="match status" value="1"/>
</dbReference>
<dbReference type="PRINTS" id="PR00368">
    <property type="entry name" value="FADPNR"/>
</dbReference>
<keyword evidence="7" id="KW-0560">Oxidoreductase</keyword>
<evidence type="ECO:0000256" key="6">
    <source>
        <dbReference type="ARBA" id="ARBA00022723"/>
    </source>
</evidence>
<sequence>MTKLSHLLAPGRIGPIQLRNRIIMAPMGSNFAEADGHCGERIQAYYEARAEGGAGMLIMGVCAIAFPSGTAEPYQVGVSSDEFIPGLSRLAERVHKHGAKIAMQLQHAGKNAIRDMAAGRPLWVPSIPPASSSDMMQALTPEELSSFVSAVRGRKGGIEMRVMDQDDIAQMIEWFAAAAERAQRAGFDGVEIHAAHNYIIAGFLSSYYNKRDDAYGGSLENRARLLLEVLAAVRARVGPGFGVWLRLDAEELFTPGGITLEDAKAVARLAETAGADAVSVSAYAAITSGVAFTEAPLVQKPGAFLEWTGAIKQCVSIPVIAVGRIEPQAGENAIAANHCDFIAMGRKLLADPQLPNKLASGQLQAIRPCIYCYVCVSQIFINQRVKCAVNPQTGHESERVITPVVAAQHVAVIGGGPAGLEAARVAVLRGHRVTLFERSDRLGGTLFFAALAYPENGRLLDNLLYQVEQLPIDVRLQTSVDAALLRDLDVDQVIVATGAQRAAPNIPGAEQNHVWSGDELRRLMTGDRAEEIAKRKLSLTQRTMMKAGNLIGVTDSTEAIQKLSRVWMPLGKRVTIVGGGLVGLELAEFLIARGRQVCVLESSSHLGGELAIVRRWRVLHGIRVHGGQLLTGVTVTAIEGNRVRYQTAEGEAGDVQGDSVVLASGATPDTTLADALSSAGLKVVSIGDCQSLGYIEGAIAAGNRAAREA</sequence>
<dbReference type="InterPro" id="IPR023753">
    <property type="entry name" value="FAD/NAD-binding_dom"/>
</dbReference>
<evidence type="ECO:0000313" key="12">
    <source>
        <dbReference type="EMBL" id="MBM5456599.1"/>
    </source>
</evidence>
<comment type="cofactor">
    <cofactor evidence="2">
        <name>[4Fe-4S] cluster</name>
        <dbReference type="ChEBI" id="CHEBI:49883"/>
    </cofactor>
</comment>
<evidence type="ECO:0000256" key="7">
    <source>
        <dbReference type="ARBA" id="ARBA00023002"/>
    </source>
</evidence>
<evidence type="ECO:0000256" key="8">
    <source>
        <dbReference type="ARBA" id="ARBA00023004"/>
    </source>
</evidence>
<evidence type="ECO:0000256" key="4">
    <source>
        <dbReference type="ARBA" id="ARBA00022630"/>
    </source>
</evidence>
<accession>A0ABS2BSK1</accession>
<evidence type="ECO:0000259" key="11">
    <source>
        <dbReference type="Pfam" id="PF07992"/>
    </source>
</evidence>
<keyword evidence="9" id="KW-0411">Iron-sulfur</keyword>
<comment type="cofactor">
    <cofactor evidence="1">
        <name>FMN</name>
        <dbReference type="ChEBI" id="CHEBI:58210"/>
    </cofactor>
</comment>
<dbReference type="PANTHER" id="PTHR42917">
    <property type="entry name" value="2,4-DIENOYL-COA REDUCTASE"/>
    <property type="match status" value="1"/>
</dbReference>
<evidence type="ECO:0000256" key="3">
    <source>
        <dbReference type="ARBA" id="ARBA00011048"/>
    </source>
</evidence>
<dbReference type="InterPro" id="IPR001155">
    <property type="entry name" value="OxRdtase_FMN_N"/>
</dbReference>
<gene>
    <name evidence="12" type="ORF">H8F21_03325</name>
</gene>
<evidence type="ECO:0000256" key="1">
    <source>
        <dbReference type="ARBA" id="ARBA00001917"/>
    </source>
</evidence>
<comment type="caution">
    <text evidence="12">The sequence shown here is derived from an EMBL/GenBank/DDBJ whole genome shotgun (WGS) entry which is preliminary data.</text>
</comment>
<keyword evidence="5" id="KW-0288">FMN</keyword>
<reference evidence="12 13" key="1">
    <citation type="submission" date="2020-08" db="EMBL/GenBank/DDBJ databases">
        <title>Description of novel Pseudomonas species.</title>
        <authorList>
            <person name="Duman M."/>
            <person name="Mulet M."/>
            <person name="Altun S."/>
            <person name="Saticioglu I.B."/>
            <person name="Lalucat J."/>
            <person name="Garcia-Valdes E."/>
        </authorList>
    </citation>
    <scope>NUCLEOTIDE SEQUENCE [LARGE SCALE GENOMIC DNA]</scope>
    <source>
        <strain evidence="12 13">P66</strain>
    </source>
</reference>
<keyword evidence="8" id="KW-0408">Iron</keyword>
<feature type="domain" description="NADH:flavin oxidoreductase/NADH oxidase N-terminal" evidence="10">
    <location>
        <begin position="7"/>
        <end position="361"/>
    </location>
</feature>
<dbReference type="CDD" id="cd02803">
    <property type="entry name" value="OYE_like_FMN_family"/>
    <property type="match status" value="1"/>
</dbReference>
<comment type="similarity">
    <text evidence="3">In the N-terminal section; belongs to the NADH:flavin oxidoreductase/NADH oxidase family.</text>
</comment>
<evidence type="ECO:0000256" key="2">
    <source>
        <dbReference type="ARBA" id="ARBA00001966"/>
    </source>
</evidence>
<proteinExistence type="inferred from homology"/>
<dbReference type="Proteomes" id="UP000745663">
    <property type="component" value="Unassembled WGS sequence"/>
</dbReference>
<dbReference type="RefSeq" id="WP_203584048.1">
    <property type="nucleotide sequence ID" value="NZ_JACOPV010000002.1"/>
</dbReference>
<dbReference type="Pfam" id="PF07992">
    <property type="entry name" value="Pyr_redox_2"/>
    <property type="match status" value="1"/>
</dbReference>
<dbReference type="PRINTS" id="PR00411">
    <property type="entry name" value="PNDRDTASEI"/>
</dbReference>
<dbReference type="Pfam" id="PF00724">
    <property type="entry name" value="Oxidored_FMN"/>
    <property type="match status" value="1"/>
</dbReference>
<dbReference type="Gene3D" id="3.20.20.70">
    <property type="entry name" value="Aldolase class I"/>
    <property type="match status" value="1"/>
</dbReference>
<evidence type="ECO:0000313" key="13">
    <source>
        <dbReference type="Proteomes" id="UP000745663"/>
    </source>
</evidence>
<evidence type="ECO:0000256" key="5">
    <source>
        <dbReference type="ARBA" id="ARBA00022643"/>
    </source>
</evidence>
<protein>
    <submittedName>
        <fullName evidence="12">FAD-dependent oxidoreductase</fullName>
    </submittedName>
</protein>
<dbReference type="PANTHER" id="PTHR42917:SF2">
    <property type="entry name" value="2,4-DIENOYL-COA REDUCTASE [(2E)-ENOYL-COA-PRODUCING]"/>
    <property type="match status" value="1"/>
</dbReference>
<organism evidence="12 13">
    <name type="scientific">Pseudomonas arcuscaelestis</name>
    <dbReference type="NCBI Taxonomy" id="2710591"/>
    <lineage>
        <taxon>Bacteria</taxon>
        <taxon>Pseudomonadati</taxon>
        <taxon>Pseudomonadota</taxon>
        <taxon>Gammaproteobacteria</taxon>
        <taxon>Pseudomonadales</taxon>
        <taxon>Pseudomonadaceae</taxon>
        <taxon>Pseudomonas</taxon>
    </lineage>
</organism>